<sequence length="132" mass="15051">MVVKIELTDHQEVDGVVWYDVQVTNESGRTWTLQRRYNDFLSLDEELRKAESLEVPSLPGKQSLNPLKMLDKDGFLTRRKEGLRAYLHSLAAQIQTTQQDPVLEKFLQVDLSSKPSGDMEPGPSTSVEFTTR</sequence>
<dbReference type="InterPro" id="IPR036871">
    <property type="entry name" value="PX_dom_sf"/>
</dbReference>
<organism evidence="3 4">
    <name type="scientific">Effrenium voratum</name>
    <dbReference type="NCBI Taxonomy" id="2562239"/>
    <lineage>
        <taxon>Eukaryota</taxon>
        <taxon>Sar</taxon>
        <taxon>Alveolata</taxon>
        <taxon>Dinophyceae</taxon>
        <taxon>Suessiales</taxon>
        <taxon>Symbiodiniaceae</taxon>
        <taxon>Effrenium</taxon>
    </lineage>
</organism>
<feature type="region of interest" description="Disordered" evidence="1">
    <location>
        <begin position="111"/>
        <end position="132"/>
    </location>
</feature>
<feature type="domain" description="PX" evidence="2">
    <location>
        <begin position="1"/>
        <end position="113"/>
    </location>
</feature>
<dbReference type="CDD" id="cd06093">
    <property type="entry name" value="PX_domain"/>
    <property type="match status" value="1"/>
</dbReference>
<dbReference type="PROSITE" id="PS50195">
    <property type="entry name" value="PX"/>
    <property type="match status" value="1"/>
</dbReference>
<dbReference type="AlphaFoldDB" id="A0AA36HXZ6"/>
<keyword evidence="4" id="KW-1185">Reference proteome</keyword>
<dbReference type="Gene3D" id="3.30.1520.10">
    <property type="entry name" value="Phox-like domain"/>
    <property type="match status" value="1"/>
</dbReference>
<accession>A0AA36HXZ6</accession>
<dbReference type="SMART" id="SM00312">
    <property type="entry name" value="PX"/>
    <property type="match status" value="1"/>
</dbReference>
<dbReference type="InterPro" id="IPR001683">
    <property type="entry name" value="PX_dom"/>
</dbReference>
<dbReference type="SUPFAM" id="SSF64268">
    <property type="entry name" value="PX domain"/>
    <property type="match status" value="1"/>
</dbReference>
<dbReference type="EMBL" id="CAUJNA010000460">
    <property type="protein sequence ID" value="CAJ1377412.1"/>
    <property type="molecule type" value="Genomic_DNA"/>
</dbReference>
<feature type="compositionally biased region" description="Polar residues" evidence="1">
    <location>
        <begin position="123"/>
        <end position="132"/>
    </location>
</feature>
<evidence type="ECO:0000256" key="1">
    <source>
        <dbReference type="SAM" id="MobiDB-lite"/>
    </source>
</evidence>
<evidence type="ECO:0000313" key="4">
    <source>
        <dbReference type="Proteomes" id="UP001178507"/>
    </source>
</evidence>
<proteinExistence type="predicted"/>
<comment type="caution">
    <text evidence="3">The sequence shown here is derived from an EMBL/GenBank/DDBJ whole genome shotgun (WGS) entry which is preliminary data.</text>
</comment>
<dbReference type="Pfam" id="PF00787">
    <property type="entry name" value="PX"/>
    <property type="match status" value="1"/>
</dbReference>
<dbReference type="Proteomes" id="UP001178507">
    <property type="component" value="Unassembled WGS sequence"/>
</dbReference>
<name>A0AA36HXZ6_9DINO</name>
<reference evidence="3" key="1">
    <citation type="submission" date="2023-08" db="EMBL/GenBank/DDBJ databases">
        <authorList>
            <person name="Chen Y."/>
            <person name="Shah S."/>
            <person name="Dougan E. K."/>
            <person name="Thang M."/>
            <person name="Chan C."/>
        </authorList>
    </citation>
    <scope>NUCLEOTIDE SEQUENCE</scope>
</reference>
<protein>
    <recommendedName>
        <fullName evidence="2">PX domain-containing protein</fullName>
    </recommendedName>
</protein>
<evidence type="ECO:0000259" key="2">
    <source>
        <dbReference type="PROSITE" id="PS50195"/>
    </source>
</evidence>
<evidence type="ECO:0000313" key="3">
    <source>
        <dbReference type="EMBL" id="CAJ1377412.1"/>
    </source>
</evidence>
<dbReference type="GO" id="GO:0035091">
    <property type="term" value="F:phosphatidylinositol binding"/>
    <property type="evidence" value="ECO:0007669"/>
    <property type="project" value="InterPro"/>
</dbReference>
<gene>
    <name evidence="3" type="ORF">EVOR1521_LOCUS6217</name>
</gene>